<name>A0AAV1W8T5_LUPLU</name>
<accession>A0AAV1W8T5</accession>
<feature type="region of interest" description="Disordered" evidence="1">
    <location>
        <begin position="623"/>
        <end position="642"/>
    </location>
</feature>
<dbReference type="Proteomes" id="UP001497480">
    <property type="component" value="Unassembled WGS sequence"/>
</dbReference>
<feature type="compositionally biased region" description="Low complexity" evidence="1">
    <location>
        <begin position="990"/>
        <end position="1014"/>
    </location>
</feature>
<proteinExistence type="predicted"/>
<evidence type="ECO:0008006" key="4">
    <source>
        <dbReference type="Google" id="ProtNLM"/>
    </source>
</evidence>
<dbReference type="GO" id="GO:0009910">
    <property type="term" value="P:negative regulation of flower development"/>
    <property type="evidence" value="ECO:0007669"/>
    <property type="project" value="InterPro"/>
</dbReference>
<dbReference type="GO" id="GO:0048367">
    <property type="term" value="P:shoot system development"/>
    <property type="evidence" value="ECO:0007669"/>
    <property type="project" value="InterPro"/>
</dbReference>
<keyword evidence="3" id="KW-1185">Reference proteome</keyword>
<gene>
    <name evidence="2" type="ORF">LLUT_LOCUS6713</name>
</gene>
<reference evidence="2 3" key="1">
    <citation type="submission" date="2024-03" db="EMBL/GenBank/DDBJ databases">
        <authorList>
            <person name="Martinez-Hernandez J."/>
        </authorList>
    </citation>
    <scope>NUCLEOTIDE SEQUENCE [LARGE SCALE GENOMIC DNA]</scope>
</reference>
<dbReference type="EMBL" id="CAXHTB010000004">
    <property type="protein sequence ID" value="CAL0305653.1"/>
    <property type="molecule type" value="Genomic_DNA"/>
</dbReference>
<evidence type="ECO:0000313" key="3">
    <source>
        <dbReference type="Proteomes" id="UP001497480"/>
    </source>
</evidence>
<evidence type="ECO:0000256" key="1">
    <source>
        <dbReference type="SAM" id="MobiDB-lite"/>
    </source>
</evidence>
<dbReference type="InterPro" id="IPR034583">
    <property type="entry name" value="EMF1"/>
</dbReference>
<feature type="region of interest" description="Disordered" evidence="1">
    <location>
        <begin position="715"/>
        <end position="753"/>
    </location>
</feature>
<feature type="region of interest" description="Disordered" evidence="1">
    <location>
        <begin position="1143"/>
        <end position="1168"/>
    </location>
</feature>
<dbReference type="PANTHER" id="PTHR35504:SF1">
    <property type="entry name" value="PROTEIN EMBRYONIC FLOWER 1"/>
    <property type="match status" value="1"/>
</dbReference>
<feature type="compositionally biased region" description="Polar residues" evidence="1">
    <location>
        <begin position="332"/>
        <end position="347"/>
    </location>
</feature>
<feature type="region of interest" description="Disordered" evidence="1">
    <location>
        <begin position="989"/>
        <end position="1014"/>
    </location>
</feature>
<sequence length="1168" mass="130062">MGSYIQIDSITIDLTNSAGKRDAGKCERFSIRGYVSEIRKKDWKTCWPFLLDESKEKPSLPPLHAPKYKCQCCQFFPQESAAKDIDKDDQTNLACCSTQLRSDTNCSNAALKSATQKDPMPDTLDRRDLDLNTNLSCVSDFLPFNNEEVKKDGAVLGKIIALETGLEDNLNHQATTVSSPKICSGLIEEVHTSRRGCEDNGVSNAELASNLKCIDKGSVEIYNGGTLSADNQRPKELIKDFTVLGDGPTTIEANNTTDHTTGHLPPKSVACNHNVPSRSTHNMVETDFPDHHPQKFTAISHRRPRKVRLMTDILSESSNLKTERITRRGSPSYGTSNATETSQAHSNTNGELILKNMGQNRKRKFLLGEAQRPVDMCDKRKAIEVQNEDATKYNDGIAGIGLPDAMKVYWSKSEIEKDRIMTKKSRKIQVIDNHLIPEPDQDPQRENEDTMDTADEAYAFKTLSSRFAPYDLTGKGIDKLPISAPRIENDFNLSKGKGKMLQTDKELDSLSFQKKDMLQDNSFAYSGGRFVSYMPVAIPIPSAQGALSGKGVEEGFQLSLNGHLAAQIFNKKCIHQIENRLPFPLPSEEATSNVQQPKRKDFETNVFGRPSIPSKQITNAISGKGVRCEQTNSARNTEKTSKAMERPNLMKRYSEQTAEVSEQGTLDDIPMEIVELLAKNQYERCLPDVENRSLLHKSTTRRKKQMTVGNAVHGKGEFSLSKEGQKEKLQVTHKKSSVSTGGEIVKPSQRKPVHHFSPFDGNNLRMNNICPPQPPFGFDVSQSQNNQFSNMGSSHLGRAQNFKFNGDLEERGSSYATLQAQGGCSLHKTIFQEDDEASRIWASLTSNHISLGYDVPKKVVSQPTSAIIDITSRQTDALHRQNTRRDIDLNCINLHVTGPEMLSRSIGSGTFSRVSGGYPFPGKNNGMEPHQNLRGSLDMYSNEAIPAMHLLSLMDAGKQSRTPFNVGVNAQMFRRPSYHGDCSTKLEIGTSKTHSTTKTQSSNHYSRSYSSDKSGGCVLGTPNFVTSSSTQHGMKFIRDTGAFAGRNSVESGKNEKMKNSNSAMQNRVSNQFSWPHLEKETQVQHKLEVRGTHETLLPVRVNLGNSCMLNRNPADFTMPKTGNAYMISGEDLKFEKRIPQTKPCFPPPYAFQQKRKLKRTKMKEPSKH</sequence>
<dbReference type="GO" id="GO:0045892">
    <property type="term" value="P:negative regulation of DNA-templated transcription"/>
    <property type="evidence" value="ECO:0007669"/>
    <property type="project" value="InterPro"/>
</dbReference>
<dbReference type="AlphaFoldDB" id="A0AAV1W8T5"/>
<protein>
    <recommendedName>
        <fullName evidence="4">Embryonic flower 1</fullName>
    </recommendedName>
</protein>
<dbReference type="PANTHER" id="PTHR35504">
    <property type="entry name" value="PROTEIN EMBRYONIC FLOWER 1"/>
    <property type="match status" value="1"/>
</dbReference>
<organism evidence="2 3">
    <name type="scientific">Lupinus luteus</name>
    <name type="common">European yellow lupine</name>
    <dbReference type="NCBI Taxonomy" id="3873"/>
    <lineage>
        <taxon>Eukaryota</taxon>
        <taxon>Viridiplantae</taxon>
        <taxon>Streptophyta</taxon>
        <taxon>Embryophyta</taxon>
        <taxon>Tracheophyta</taxon>
        <taxon>Spermatophyta</taxon>
        <taxon>Magnoliopsida</taxon>
        <taxon>eudicotyledons</taxon>
        <taxon>Gunneridae</taxon>
        <taxon>Pentapetalae</taxon>
        <taxon>rosids</taxon>
        <taxon>fabids</taxon>
        <taxon>Fabales</taxon>
        <taxon>Fabaceae</taxon>
        <taxon>Papilionoideae</taxon>
        <taxon>50 kb inversion clade</taxon>
        <taxon>genistoids sensu lato</taxon>
        <taxon>core genistoids</taxon>
        <taxon>Genisteae</taxon>
        <taxon>Lupinus</taxon>
    </lineage>
</organism>
<feature type="region of interest" description="Disordered" evidence="1">
    <location>
        <begin position="323"/>
        <end position="347"/>
    </location>
</feature>
<evidence type="ECO:0000313" key="2">
    <source>
        <dbReference type="EMBL" id="CAL0305653.1"/>
    </source>
</evidence>
<comment type="caution">
    <text evidence="2">The sequence shown here is derived from an EMBL/GenBank/DDBJ whole genome shotgun (WGS) entry which is preliminary data.</text>
</comment>